<organism evidence="1">
    <name type="scientific">Leptospira borgpetersenii serovar Ballum</name>
    <dbReference type="NCBI Taxonomy" id="280505"/>
    <lineage>
        <taxon>Bacteria</taxon>
        <taxon>Pseudomonadati</taxon>
        <taxon>Spirochaetota</taxon>
        <taxon>Spirochaetia</taxon>
        <taxon>Leptospirales</taxon>
        <taxon>Leptospiraceae</taxon>
        <taxon>Leptospira</taxon>
    </lineage>
</organism>
<dbReference type="PATRIC" id="fig|280505.15.peg.1080"/>
<dbReference type="AlphaFoldDB" id="A0A0S2IPI4"/>
<accession>A0A0S2IPI4</accession>
<reference evidence="1 2" key="1">
    <citation type="journal article" date="2015" name="PLoS Negl. Trop. Dis.">
        <title>Distribution of Plasmids in Distinct Leptospira Pathogenic Species.</title>
        <authorList>
            <person name="Wang Y."/>
            <person name="Zhuang X."/>
            <person name="Zhong Y."/>
            <person name="Zhang C."/>
            <person name="Zhang Y."/>
            <person name="Zeng L."/>
            <person name="Zhu Y."/>
            <person name="He P."/>
            <person name="Dong K."/>
            <person name="Pal U."/>
            <person name="Guo X."/>
            <person name="Qin J."/>
        </authorList>
    </citation>
    <scope>NUCLEOTIDE SEQUENCE [LARGE SCALE GENOMIC DNA]</scope>
    <source>
        <strain evidence="1 2">56604</strain>
    </source>
</reference>
<proteinExistence type="predicted"/>
<dbReference type="EMBL" id="CP012029">
    <property type="protein sequence ID" value="ALO25413.1"/>
    <property type="molecule type" value="Genomic_DNA"/>
</dbReference>
<protein>
    <submittedName>
        <fullName evidence="1">Uncharacterized protein</fullName>
    </submittedName>
</protein>
<dbReference type="Proteomes" id="UP000058857">
    <property type="component" value="Chromosome 1"/>
</dbReference>
<evidence type="ECO:0000313" key="2">
    <source>
        <dbReference type="Proteomes" id="UP000058857"/>
    </source>
</evidence>
<sequence>MTGRGIHFFGMCFLPELIPKFHPVCFDPTLFKKAALSGSLCLRIPEVRRKVRLKNILILEYSLSVVLLGARGFVEITNSRLIIHCYSVIGGRLVCQVV</sequence>
<gene>
    <name evidence="1" type="ORF">LBBP_01106</name>
</gene>
<evidence type="ECO:0000313" key="1">
    <source>
        <dbReference type="EMBL" id="ALO25413.1"/>
    </source>
</evidence>
<name>A0A0S2IPI4_LEPBO</name>